<dbReference type="CTD" id="36383753"/>
<reference evidence="2 3" key="1">
    <citation type="submission" date="2014-09" db="EMBL/GenBank/DDBJ databases">
        <authorList>
            <person name="Martin A.A."/>
        </authorList>
    </citation>
    <scope>NUCLEOTIDE SEQUENCE</scope>
    <source>
        <strain evidence="3">ED321</strain>
        <strain evidence="2">ED321 Heterogonic</strain>
    </source>
</reference>
<gene>
    <name evidence="2 4 5" type="ORF">SRAE_X000070000</name>
</gene>
<dbReference type="AlphaFoldDB" id="A0A090N0W0"/>
<organism evidence="2">
    <name type="scientific">Strongyloides ratti</name>
    <name type="common">Parasitic roundworm</name>
    <dbReference type="NCBI Taxonomy" id="34506"/>
    <lineage>
        <taxon>Eukaryota</taxon>
        <taxon>Metazoa</taxon>
        <taxon>Ecdysozoa</taxon>
        <taxon>Nematoda</taxon>
        <taxon>Chromadorea</taxon>
        <taxon>Rhabditida</taxon>
        <taxon>Tylenchina</taxon>
        <taxon>Panagrolaimomorpha</taxon>
        <taxon>Strongyloidoidea</taxon>
        <taxon>Strongyloididae</taxon>
        <taxon>Strongyloides</taxon>
    </lineage>
</organism>
<evidence type="ECO:0000313" key="3">
    <source>
        <dbReference type="Proteomes" id="UP000035682"/>
    </source>
</evidence>
<evidence type="ECO:0000313" key="5">
    <source>
        <dbReference type="WormBase" id="SRAE_X000070000"/>
    </source>
</evidence>
<dbReference type="WormBase" id="SRAE_X000070000">
    <property type="protein sequence ID" value="SRP11723"/>
    <property type="gene ID" value="WBGene00266259"/>
</dbReference>
<dbReference type="WBParaSite" id="SRAE_X000070000.1">
    <property type="protein sequence ID" value="SRAE_X000070000.1"/>
    <property type="gene ID" value="WBGene00266259"/>
</dbReference>
<feature type="coiled-coil region" evidence="1">
    <location>
        <begin position="76"/>
        <end position="103"/>
    </location>
</feature>
<evidence type="ECO:0000313" key="2">
    <source>
        <dbReference type="EMBL" id="CEF71373.1"/>
    </source>
</evidence>
<keyword evidence="3" id="KW-1185">Reference proteome</keyword>
<sequence length="173" mass="20841">MAPNNSVYVTSRSQRNKLLLRVATCFYYADLVRTQILISKTVNEDQRKIYTYCILKFPKLLTILNNEFDKNNLKTYNMTKKTFKELEKLMKENESEIENYFNKGKRNENVLLDFINQRPIYELLIELKWETIRFITYHRENFHTWIIDSINDDMKNYPLQSTSQSHAATMKFI</sequence>
<dbReference type="RefSeq" id="XP_024510569.1">
    <property type="nucleotide sequence ID" value="XM_024645075.1"/>
</dbReference>
<protein>
    <submittedName>
        <fullName evidence="2 4">Uncharacterized protein</fullName>
    </submittedName>
</protein>
<dbReference type="GeneID" id="36383753"/>
<evidence type="ECO:0000256" key="1">
    <source>
        <dbReference type="SAM" id="Coils"/>
    </source>
</evidence>
<name>A0A090N0W0_STRRB</name>
<reference evidence="4" key="2">
    <citation type="submission" date="2020-12" db="UniProtKB">
        <authorList>
            <consortium name="WormBaseParasite"/>
        </authorList>
    </citation>
    <scope>IDENTIFICATION</scope>
</reference>
<proteinExistence type="predicted"/>
<evidence type="ECO:0000313" key="4">
    <source>
        <dbReference type="WBParaSite" id="SRAE_X000070000.1"/>
    </source>
</evidence>
<accession>A0A090N0W0</accession>
<dbReference type="EMBL" id="LN609530">
    <property type="protein sequence ID" value="CEF71373.1"/>
    <property type="molecule type" value="Genomic_DNA"/>
</dbReference>
<keyword evidence="1" id="KW-0175">Coiled coil</keyword>
<dbReference type="Proteomes" id="UP000035682">
    <property type="component" value="Unplaced"/>
</dbReference>